<evidence type="ECO:0000313" key="1">
    <source>
        <dbReference type="EMBL" id="KAI9387266.1"/>
    </source>
</evidence>
<dbReference type="EMBL" id="CM009299">
    <property type="protein sequence ID" value="KAI9387266.1"/>
    <property type="molecule type" value="Genomic_DNA"/>
</dbReference>
<keyword evidence="2" id="KW-1185">Reference proteome</keyword>
<sequence>MPNYEWPLPQRRYYNLKTSMSLSIFLILSLLWRLEGYLLAYWDVAIAKQVSHTSVPMGRQQELMIEKVCEISDKISRLENLSLSKQVDSLFSQLVITCTNQCHIEMTKLSEGVQEIRSNLVKLCGTAEGDLGKPFL</sequence>
<protein>
    <submittedName>
        <fullName evidence="1">Uncharacterized protein</fullName>
    </submittedName>
</protein>
<comment type="caution">
    <text evidence="1">The sequence shown here is derived from an EMBL/GenBank/DDBJ whole genome shotgun (WGS) entry which is preliminary data.</text>
</comment>
<evidence type="ECO:0000313" key="2">
    <source>
        <dbReference type="Proteomes" id="UP000006729"/>
    </source>
</evidence>
<gene>
    <name evidence="1" type="ORF">POPTR_010G143133v4</name>
</gene>
<organism evidence="1 2">
    <name type="scientific">Populus trichocarpa</name>
    <name type="common">Western balsam poplar</name>
    <name type="synonym">Populus balsamifera subsp. trichocarpa</name>
    <dbReference type="NCBI Taxonomy" id="3694"/>
    <lineage>
        <taxon>Eukaryota</taxon>
        <taxon>Viridiplantae</taxon>
        <taxon>Streptophyta</taxon>
        <taxon>Embryophyta</taxon>
        <taxon>Tracheophyta</taxon>
        <taxon>Spermatophyta</taxon>
        <taxon>Magnoliopsida</taxon>
        <taxon>eudicotyledons</taxon>
        <taxon>Gunneridae</taxon>
        <taxon>Pentapetalae</taxon>
        <taxon>rosids</taxon>
        <taxon>fabids</taxon>
        <taxon>Malpighiales</taxon>
        <taxon>Salicaceae</taxon>
        <taxon>Saliceae</taxon>
        <taxon>Populus</taxon>
    </lineage>
</organism>
<accession>A0ACC0SDG7</accession>
<dbReference type="Proteomes" id="UP000006729">
    <property type="component" value="Chromosome 10"/>
</dbReference>
<proteinExistence type="predicted"/>
<reference evidence="1 2" key="1">
    <citation type="journal article" date="2006" name="Science">
        <title>The genome of black cottonwood, Populus trichocarpa (Torr. &amp; Gray).</title>
        <authorList>
            <person name="Tuskan G.A."/>
            <person name="Difazio S."/>
            <person name="Jansson S."/>
            <person name="Bohlmann J."/>
            <person name="Grigoriev I."/>
            <person name="Hellsten U."/>
            <person name="Putnam N."/>
            <person name="Ralph S."/>
            <person name="Rombauts S."/>
            <person name="Salamov A."/>
            <person name="Schein J."/>
            <person name="Sterck L."/>
            <person name="Aerts A."/>
            <person name="Bhalerao R.R."/>
            <person name="Bhalerao R.P."/>
            <person name="Blaudez D."/>
            <person name="Boerjan W."/>
            <person name="Brun A."/>
            <person name="Brunner A."/>
            <person name="Busov V."/>
            <person name="Campbell M."/>
            <person name="Carlson J."/>
            <person name="Chalot M."/>
            <person name="Chapman J."/>
            <person name="Chen G.L."/>
            <person name="Cooper D."/>
            <person name="Coutinho P.M."/>
            <person name="Couturier J."/>
            <person name="Covert S."/>
            <person name="Cronk Q."/>
            <person name="Cunningham R."/>
            <person name="Davis J."/>
            <person name="Degroeve S."/>
            <person name="Dejardin A."/>
            <person name="Depamphilis C."/>
            <person name="Detter J."/>
            <person name="Dirks B."/>
            <person name="Dubchak I."/>
            <person name="Duplessis S."/>
            <person name="Ehlting J."/>
            <person name="Ellis B."/>
            <person name="Gendler K."/>
            <person name="Goodstein D."/>
            <person name="Gribskov M."/>
            <person name="Grimwood J."/>
            <person name="Groover A."/>
            <person name="Gunter L."/>
            <person name="Hamberger B."/>
            <person name="Heinze B."/>
            <person name="Helariutta Y."/>
            <person name="Henrissat B."/>
            <person name="Holligan D."/>
            <person name="Holt R."/>
            <person name="Huang W."/>
            <person name="Islam-Faridi N."/>
            <person name="Jones S."/>
            <person name="Jones-Rhoades M."/>
            <person name="Jorgensen R."/>
            <person name="Joshi C."/>
            <person name="Kangasjarvi J."/>
            <person name="Karlsson J."/>
            <person name="Kelleher C."/>
            <person name="Kirkpatrick R."/>
            <person name="Kirst M."/>
            <person name="Kohler A."/>
            <person name="Kalluri U."/>
            <person name="Larimer F."/>
            <person name="Leebens-Mack J."/>
            <person name="Leple J.C."/>
            <person name="Locascio P."/>
            <person name="Lou Y."/>
            <person name="Lucas S."/>
            <person name="Martin F."/>
            <person name="Montanini B."/>
            <person name="Napoli C."/>
            <person name="Nelson D.R."/>
            <person name="Nelson C."/>
            <person name="Nieminen K."/>
            <person name="Nilsson O."/>
            <person name="Pereda V."/>
            <person name="Peter G."/>
            <person name="Philippe R."/>
            <person name="Pilate G."/>
            <person name="Poliakov A."/>
            <person name="Razumovskaya J."/>
            <person name="Richardson P."/>
            <person name="Rinaldi C."/>
            <person name="Ritland K."/>
            <person name="Rouze P."/>
            <person name="Ryaboy D."/>
            <person name="Schmutz J."/>
            <person name="Schrader J."/>
            <person name="Segerman B."/>
            <person name="Shin H."/>
            <person name="Siddiqui A."/>
            <person name="Sterky F."/>
            <person name="Terry A."/>
            <person name="Tsai C.J."/>
            <person name="Uberbacher E."/>
            <person name="Unneberg P."/>
            <person name="Vahala J."/>
            <person name="Wall K."/>
            <person name="Wessler S."/>
            <person name="Yang G."/>
            <person name="Yin T."/>
            <person name="Douglas C."/>
            <person name="Marra M."/>
            <person name="Sandberg G."/>
            <person name="Van de Peer Y."/>
            <person name="Rokhsar D."/>
        </authorList>
    </citation>
    <scope>NUCLEOTIDE SEQUENCE [LARGE SCALE GENOMIC DNA]</scope>
    <source>
        <strain evidence="2">cv. Nisqually</strain>
    </source>
</reference>
<name>A0ACC0SDG7_POPTR</name>